<keyword evidence="3" id="KW-1185">Reference proteome</keyword>
<dbReference type="EMBL" id="BAAAQT010000001">
    <property type="protein sequence ID" value="GAA2171068.1"/>
    <property type="molecule type" value="Genomic_DNA"/>
</dbReference>
<accession>A0ABN3AL42</accession>
<evidence type="ECO:0000313" key="3">
    <source>
        <dbReference type="Proteomes" id="UP001501599"/>
    </source>
</evidence>
<sequence length="56" mass="5916">MPEADRQAVALDEGDAGVEHALPRDASGDAGSSPTFGWDRVSIRHALRIRSGPMEG</sequence>
<feature type="compositionally biased region" description="Basic and acidic residues" evidence="1">
    <location>
        <begin position="17"/>
        <end position="27"/>
    </location>
</feature>
<reference evidence="2 3" key="1">
    <citation type="journal article" date="2019" name="Int. J. Syst. Evol. Microbiol.">
        <title>The Global Catalogue of Microorganisms (GCM) 10K type strain sequencing project: providing services to taxonomists for standard genome sequencing and annotation.</title>
        <authorList>
            <consortium name="The Broad Institute Genomics Platform"/>
            <consortium name="The Broad Institute Genome Sequencing Center for Infectious Disease"/>
            <person name="Wu L."/>
            <person name="Ma J."/>
        </authorList>
    </citation>
    <scope>NUCLEOTIDE SEQUENCE [LARGE SCALE GENOMIC DNA]</scope>
    <source>
        <strain evidence="2 3">JCM 16026</strain>
    </source>
</reference>
<organism evidence="2 3">
    <name type="scientific">Agrococcus versicolor</name>
    <dbReference type="NCBI Taxonomy" id="501482"/>
    <lineage>
        <taxon>Bacteria</taxon>
        <taxon>Bacillati</taxon>
        <taxon>Actinomycetota</taxon>
        <taxon>Actinomycetes</taxon>
        <taxon>Micrococcales</taxon>
        <taxon>Microbacteriaceae</taxon>
        <taxon>Agrococcus</taxon>
    </lineage>
</organism>
<name>A0ABN3AL42_9MICO</name>
<evidence type="ECO:0000256" key="1">
    <source>
        <dbReference type="SAM" id="MobiDB-lite"/>
    </source>
</evidence>
<proteinExistence type="predicted"/>
<dbReference type="Proteomes" id="UP001501599">
    <property type="component" value="Unassembled WGS sequence"/>
</dbReference>
<feature type="region of interest" description="Disordered" evidence="1">
    <location>
        <begin position="1"/>
        <end position="37"/>
    </location>
</feature>
<comment type="caution">
    <text evidence="2">The sequence shown here is derived from an EMBL/GenBank/DDBJ whole genome shotgun (WGS) entry which is preliminary data.</text>
</comment>
<evidence type="ECO:0000313" key="2">
    <source>
        <dbReference type="EMBL" id="GAA2171068.1"/>
    </source>
</evidence>
<gene>
    <name evidence="2" type="ORF">GCM10009846_03610</name>
</gene>
<protein>
    <submittedName>
        <fullName evidence="2">Uncharacterized protein</fullName>
    </submittedName>
</protein>